<reference evidence="2" key="1">
    <citation type="journal article" date="2015" name="Nature">
        <title>Complex archaea that bridge the gap between prokaryotes and eukaryotes.</title>
        <authorList>
            <person name="Spang A."/>
            <person name="Saw J.H."/>
            <person name="Jorgensen S.L."/>
            <person name="Zaremba-Niedzwiedzka K."/>
            <person name="Martijn J."/>
            <person name="Lind A.E."/>
            <person name="van Eijk R."/>
            <person name="Schleper C."/>
            <person name="Guy L."/>
            <person name="Ettema T.J."/>
        </authorList>
    </citation>
    <scope>NUCLEOTIDE SEQUENCE</scope>
</reference>
<gene>
    <name evidence="2" type="ORF">LCGC14_0533790</name>
</gene>
<feature type="domain" description="FHA" evidence="1">
    <location>
        <begin position="82"/>
        <end position="131"/>
    </location>
</feature>
<dbReference type="InterPro" id="IPR000253">
    <property type="entry name" value="FHA_dom"/>
</dbReference>
<name>A0A0F9UG93_9ZZZZ</name>
<dbReference type="SMART" id="SM00240">
    <property type="entry name" value="FHA"/>
    <property type="match status" value="1"/>
</dbReference>
<protein>
    <recommendedName>
        <fullName evidence="1">FHA domain-containing protein</fullName>
    </recommendedName>
</protein>
<dbReference type="InterPro" id="IPR050923">
    <property type="entry name" value="Cell_Proc_Reg/RNA_Proc"/>
</dbReference>
<organism evidence="2">
    <name type="scientific">marine sediment metagenome</name>
    <dbReference type="NCBI Taxonomy" id="412755"/>
    <lineage>
        <taxon>unclassified sequences</taxon>
        <taxon>metagenomes</taxon>
        <taxon>ecological metagenomes</taxon>
    </lineage>
</organism>
<dbReference type="PROSITE" id="PS50006">
    <property type="entry name" value="FHA_DOMAIN"/>
    <property type="match status" value="1"/>
</dbReference>
<sequence length="154" mass="16907">MENTVCPECGAQNELTEKVCSNCKSEIANFKTETETFIHNPSKTKEEPQIDISELKDGEAAVFVVKKGPILGQRLPINDDETLIGRDPKADIFLNDITVSRRHAKIIRGDSGATVKDLGSLNGSYLNGDIITDSALKNNDELQIGKFLLVFLSK</sequence>
<comment type="caution">
    <text evidence="2">The sequence shown here is derived from an EMBL/GenBank/DDBJ whole genome shotgun (WGS) entry which is preliminary data.</text>
</comment>
<dbReference type="Pfam" id="PF00498">
    <property type="entry name" value="FHA"/>
    <property type="match status" value="1"/>
</dbReference>
<dbReference type="AlphaFoldDB" id="A0A0F9UG93"/>
<dbReference type="SUPFAM" id="SSF49879">
    <property type="entry name" value="SMAD/FHA domain"/>
    <property type="match status" value="1"/>
</dbReference>
<dbReference type="InterPro" id="IPR008984">
    <property type="entry name" value="SMAD_FHA_dom_sf"/>
</dbReference>
<dbReference type="Gene3D" id="2.60.200.20">
    <property type="match status" value="1"/>
</dbReference>
<accession>A0A0F9UG93</accession>
<evidence type="ECO:0000259" key="1">
    <source>
        <dbReference type="PROSITE" id="PS50006"/>
    </source>
</evidence>
<evidence type="ECO:0000313" key="2">
    <source>
        <dbReference type="EMBL" id="KKN60256.1"/>
    </source>
</evidence>
<dbReference type="PANTHER" id="PTHR23308">
    <property type="entry name" value="NUCLEAR INHIBITOR OF PROTEIN PHOSPHATASE-1"/>
    <property type="match status" value="1"/>
</dbReference>
<dbReference type="EMBL" id="LAZR01000701">
    <property type="protein sequence ID" value="KKN60256.1"/>
    <property type="molecule type" value="Genomic_DNA"/>
</dbReference>
<proteinExistence type="predicted"/>